<keyword evidence="1" id="KW-0328">Glycosyltransferase</keyword>
<keyword evidence="2 5" id="KW-0808">Transferase</keyword>
<dbReference type="EMBL" id="PPTF01000073">
    <property type="protein sequence ID" value="POA97387.1"/>
    <property type="molecule type" value="Genomic_DNA"/>
</dbReference>
<feature type="domain" description="Glycosyltransferase subfamily 4-like N-terminal" evidence="4">
    <location>
        <begin position="15"/>
        <end position="178"/>
    </location>
</feature>
<sequence>MRRLAIVRQKYNPAGGAERIVSAILRQLHNSDALRPMLITRNWESLDCVEAVRVKPFYLGSVWRDWSFARAARQVWREKQADLVQSHERIPGCDIFRAGDGVHAAWLEARLEGRGWFARLATFCNPYHHYMLRTERAMFRHPALRAVICNSELVRDDVTRRFGVPPQHCVVIYNGVDSAFFNPADARARRGELREQYGIDQDAPLLVYVGSGFERKGVAQAMRAIAPHPDVQLMVVGGDKKLPRYQQLAESMGVANRVHFTGPQRDVRSFYGMADGFILPTLYEPFGSVVVEAMACGLPVLTSTRCGGAELLKAGETGWIAPAGDAEQWQRNVGLWLAARERWDEMGTQARACVRDLSEENMVGQMLALYQRLLAETKMRSLT</sequence>
<reference evidence="5 6" key="1">
    <citation type="submission" date="2018-01" db="EMBL/GenBank/DDBJ databases">
        <title>Genomic Sequence of Chromobacterium MWU13-2610 from wild cranberry bogs within the Cape Cod National Seashore.</title>
        <authorList>
            <person name="O'Hara-Hanley K."/>
            <person name="Soby S."/>
            <person name="Harrison A."/>
        </authorList>
    </citation>
    <scope>NUCLEOTIDE SEQUENCE [LARGE SCALE GENOMIC DNA]</scope>
    <source>
        <strain evidence="5 6">MWU13-2610</strain>
    </source>
</reference>
<comment type="caution">
    <text evidence="5">The sequence shown here is derived from an EMBL/GenBank/DDBJ whole genome shotgun (WGS) entry which is preliminary data.</text>
</comment>
<evidence type="ECO:0000313" key="6">
    <source>
        <dbReference type="Proteomes" id="UP000236416"/>
    </source>
</evidence>
<protein>
    <submittedName>
        <fullName evidence="5">Glycosyl transferase family 1</fullName>
    </submittedName>
</protein>
<dbReference type="SUPFAM" id="SSF53756">
    <property type="entry name" value="UDP-Glycosyltransferase/glycogen phosphorylase"/>
    <property type="match status" value="1"/>
</dbReference>
<proteinExistence type="predicted"/>
<organism evidence="5 6">
    <name type="scientific">Chromobacterium sinusclupearum</name>
    <dbReference type="NCBI Taxonomy" id="2077146"/>
    <lineage>
        <taxon>Bacteria</taxon>
        <taxon>Pseudomonadati</taxon>
        <taxon>Pseudomonadota</taxon>
        <taxon>Betaproteobacteria</taxon>
        <taxon>Neisseriales</taxon>
        <taxon>Chromobacteriaceae</taxon>
        <taxon>Chromobacterium</taxon>
    </lineage>
</organism>
<evidence type="ECO:0000259" key="4">
    <source>
        <dbReference type="Pfam" id="PF13439"/>
    </source>
</evidence>
<evidence type="ECO:0000259" key="3">
    <source>
        <dbReference type="Pfam" id="PF00534"/>
    </source>
</evidence>
<name>A0A2K4MJW9_9NEIS</name>
<evidence type="ECO:0000256" key="1">
    <source>
        <dbReference type="ARBA" id="ARBA00022676"/>
    </source>
</evidence>
<dbReference type="PANTHER" id="PTHR12526">
    <property type="entry name" value="GLYCOSYLTRANSFERASE"/>
    <property type="match status" value="1"/>
</dbReference>
<accession>A0A2K4MJW9</accession>
<dbReference type="Gene3D" id="3.40.50.2000">
    <property type="entry name" value="Glycogen Phosphorylase B"/>
    <property type="match status" value="2"/>
</dbReference>
<keyword evidence="6" id="KW-1185">Reference proteome</keyword>
<dbReference type="InterPro" id="IPR001296">
    <property type="entry name" value="Glyco_trans_1"/>
</dbReference>
<dbReference type="Pfam" id="PF13439">
    <property type="entry name" value="Glyco_transf_4"/>
    <property type="match status" value="1"/>
</dbReference>
<dbReference type="GO" id="GO:0016757">
    <property type="term" value="F:glycosyltransferase activity"/>
    <property type="evidence" value="ECO:0007669"/>
    <property type="project" value="UniProtKB-KW"/>
</dbReference>
<dbReference type="Proteomes" id="UP000236416">
    <property type="component" value="Unassembled WGS sequence"/>
</dbReference>
<evidence type="ECO:0000256" key="2">
    <source>
        <dbReference type="ARBA" id="ARBA00022679"/>
    </source>
</evidence>
<dbReference type="PANTHER" id="PTHR12526:SF510">
    <property type="entry name" value="D-INOSITOL 3-PHOSPHATE GLYCOSYLTRANSFERASE"/>
    <property type="match status" value="1"/>
</dbReference>
<dbReference type="CDD" id="cd03801">
    <property type="entry name" value="GT4_PimA-like"/>
    <property type="match status" value="1"/>
</dbReference>
<dbReference type="RefSeq" id="WP_103321173.1">
    <property type="nucleotide sequence ID" value="NZ_PPTF01000073.1"/>
</dbReference>
<dbReference type="Pfam" id="PF00534">
    <property type="entry name" value="Glycos_transf_1"/>
    <property type="match status" value="1"/>
</dbReference>
<dbReference type="AlphaFoldDB" id="A0A2K4MJW9"/>
<dbReference type="InterPro" id="IPR028098">
    <property type="entry name" value="Glyco_trans_4-like_N"/>
</dbReference>
<gene>
    <name evidence="5" type="ORF">C2134_16270</name>
</gene>
<feature type="domain" description="Glycosyl transferase family 1" evidence="3">
    <location>
        <begin position="191"/>
        <end position="351"/>
    </location>
</feature>
<evidence type="ECO:0000313" key="5">
    <source>
        <dbReference type="EMBL" id="POA97387.1"/>
    </source>
</evidence>